<dbReference type="OrthoDB" id="10248520at2759"/>
<feature type="compositionally biased region" description="Low complexity" evidence="4">
    <location>
        <begin position="206"/>
        <end position="217"/>
    </location>
</feature>
<dbReference type="InterPro" id="IPR019734">
    <property type="entry name" value="TPR_rpt"/>
</dbReference>
<dbReference type="GO" id="GO:0005680">
    <property type="term" value="C:anaphase-promoting complex"/>
    <property type="evidence" value="ECO:0007669"/>
    <property type="project" value="UniProtKB-ARBA"/>
</dbReference>
<feature type="compositionally biased region" description="Low complexity" evidence="4">
    <location>
        <begin position="406"/>
        <end position="424"/>
    </location>
</feature>
<dbReference type="GO" id="GO:0005737">
    <property type="term" value="C:cytoplasm"/>
    <property type="evidence" value="ECO:0007669"/>
    <property type="project" value="TreeGrafter"/>
</dbReference>
<dbReference type="SUPFAM" id="SSF48452">
    <property type="entry name" value="TPR-like"/>
    <property type="match status" value="3"/>
</dbReference>
<keyword evidence="5" id="KW-0436">Ligase</keyword>
<dbReference type="HOGENOM" id="CLU_008850_4_0_1"/>
<dbReference type="InterPro" id="IPR011990">
    <property type="entry name" value="TPR-like_helical_dom_sf"/>
</dbReference>
<dbReference type="GeneID" id="25989665"/>
<dbReference type="Proteomes" id="UP000002748">
    <property type="component" value="Unassembled WGS sequence"/>
</dbReference>
<feature type="repeat" description="TPR" evidence="3">
    <location>
        <begin position="604"/>
        <end position="637"/>
    </location>
</feature>
<dbReference type="KEGG" id="tasa:A1Q1_06153"/>
<organism evidence="5 6">
    <name type="scientific">Trichosporon asahii var. asahii (strain ATCC 90039 / CBS 2479 / JCM 2466 / KCTC 7840 / NBRC 103889/ NCYC 2677 / UAMH 7654)</name>
    <name type="common">Yeast</name>
    <dbReference type="NCBI Taxonomy" id="1186058"/>
    <lineage>
        <taxon>Eukaryota</taxon>
        <taxon>Fungi</taxon>
        <taxon>Dikarya</taxon>
        <taxon>Basidiomycota</taxon>
        <taxon>Agaricomycotina</taxon>
        <taxon>Tremellomycetes</taxon>
        <taxon>Trichosporonales</taxon>
        <taxon>Trichosporonaceae</taxon>
        <taxon>Trichosporon</taxon>
    </lineage>
</organism>
<dbReference type="GO" id="GO:0051301">
    <property type="term" value="P:cell division"/>
    <property type="evidence" value="ECO:0007669"/>
    <property type="project" value="TreeGrafter"/>
</dbReference>
<dbReference type="Pfam" id="PF13432">
    <property type="entry name" value="TPR_16"/>
    <property type="match status" value="1"/>
</dbReference>
<evidence type="ECO:0000313" key="6">
    <source>
        <dbReference type="Proteomes" id="UP000002748"/>
    </source>
</evidence>
<feature type="region of interest" description="Disordered" evidence="4">
    <location>
        <begin position="319"/>
        <end position="424"/>
    </location>
</feature>
<feature type="compositionally biased region" description="Basic residues" evidence="4">
    <location>
        <begin position="330"/>
        <end position="341"/>
    </location>
</feature>
<feature type="repeat" description="TPR" evidence="3">
    <location>
        <begin position="705"/>
        <end position="738"/>
    </location>
</feature>
<keyword evidence="1 3" id="KW-0802">TPR repeat</keyword>
<protein>
    <submittedName>
        <fullName evidence="5">Ubiquitin-protein ligase</fullName>
    </submittedName>
</protein>
<dbReference type="PANTHER" id="PTHR12558">
    <property type="entry name" value="CELL DIVISION CYCLE 16,23,27"/>
    <property type="match status" value="1"/>
</dbReference>
<accession>J4U5T1</accession>
<feature type="compositionally biased region" description="Basic and acidic residues" evidence="4">
    <location>
        <begin position="360"/>
        <end position="380"/>
    </location>
</feature>
<comment type="caution">
    <text evidence="5">The sequence shown here is derived from an EMBL/GenBank/DDBJ whole genome shotgun (WGS) entry which is preliminary data.</text>
</comment>
<feature type="region of interest" description="Disordered" evidence="4">
    <location>
        <begin position="195"/>
        <end position="229"/>
    </location>
</feature>
<proteinExistence type="inferred from homology"/>
<name>J4U5T1_TRIAS</name>
<gene>
    <name evidence="5" type="ORF">A1Q1_06153</name>
</gene>
<evidence type="ECO:0000313" key="5">
    <source>
        <dbReference type="EMBL" id="EJT45390.1"/>
    </source>
</evidence>
<comment type="similarity">
    <text evidence="2">Belongs to the APC3/CDC27 family.</text>
</comment>
<reference evidence="5 6" key="1">
    <citation type="journal article" date="2012" name="Eukaryot. Cell">
        <title>Draft genome sequence of CBS 2479, the standard type strain of Trichosporon asahii.</title>
        <authorList>
            <person name="Yang R.Y."/>
            <person name="Li H.T."/>
            <person name="Zhu H."/>
            <person name="Zhou G.P."/>
            <person name="Wang M."/>
            <person name="Wang L."/>
        </authorList>
    </citation>
    <scope>NUCLEOTIDE SEQUENCE [LARGE SCALE GENOMIC DNA]</scope>
    <source>
        <strain evidence="6">ATCC 90039 / CBS 2479 / JCM 2466 / KCTC 7840 / NCYC 2677 / UAMH 7654</strain>
    </source>
</reference>
<dbReference type="EMBL" id="ALBS01000327">
    <property type="protein sequence ID" value="EJT45390.1"/>
    <property type="molecule type" value="Genomic_DNA"/>
</dbReference>
<dbReference type="PROSITE" id="PS50005">
    <property type="entry name" value="TPR"/>
    <property type="match status" value="4"/>
</dbReference>
<dbReference type="GO" id="GO:0007091">
    <property type="term" value="P:metaphase/anaphase transition of mitotic cell cycle"/>
    <property type="evidence" value="ECO:0007669"/>
    <property type="project" value="TreeGrafter"/>
</dbReference>
<sequence>MAPKPSGPHLAQRLRTLSLTSPPATGLFYARLYYALFPPTEAEHDSLHVLALCLLQSDQPYPALQAVRDSANGDGDPDDMDYESTDKPGCYGCAVIVAKCCNRLSRFTEGQAVLERAVRRSTPMSESRVSLTQLTAALPVVTPAETAATANLMLASLSHKGKSPMQAVEFYTKALSEDPWLWEAFTGLCDIGAPPSPETVFPDPPSARSSARPSRNATLSPGPMPRSSASEVPIFISRRQMSPLATAAPTTSSLFTPGVSNHPPKFGMLGNPSNWETPSTVADTSFPGFNDQGPSGRRALPNLMSSILPSSLRATTPINAAPDLMSRPPAQKRPRAAHGPRRFAAADTPTGGPLAGESRSNGRDLKSLDTNGDKMLEAPVRRSSRLNANGPTKPQPRVTRKDRSTRSQSVASSASGTAEPATSAADAQVQAAVDDWLRDIVRRCARAYRSLRLYNCKEALSELDELPLELQTSVWAYEMAANCFYEMSDNVKKLISADPYRLTGMELYSTVLWHLGDTAALSHLSQHLVSIDRDAPQPWIATGNCFSLQRDHDEAMRCFRRAAQLSPGCPYAWTLCGYEAVAMEEYDRAIAFYRNAIRADSRHYNAWYGLGVVYLNMGKLRHAEHHFRRAAEINPSNSALLCCIGDVLEKVGNLPGALAVYDQACAVGSTAMSVYRMARVLVALGRIMEAISALEPLIRDTPDEANVHFLLGKCYLRVGRNDNAMTCFTAAQELQPKLSSSIKATILARGEEEEASEEE</sequence>
<evidence type="ECO:0000256" key="2">
    <source>
        <dbReference type="ARBA" id="ARBA00038210"/>
    </source>
</evidence>
<feature type="repeat" description="TPR" evidence="3">
    <location>
        <begin position="570"/>
        <end position="603"/>
    </location>
</feature>
<feature type="compositionally biased region" description="Pro residues" evidence="4">
    <location>
        <begin position="195"/>
        <end position="205"/>
    </location>
</feature>
<dbReference type="Gene3D" id="1.25.40.10">
    <property type="entry name" value="Tetratricopeptide repeat domain"/>
    <property type="match status" value="4"/>
</dbReference>
<dbReference type="PANTHER" id="PTHR12558:SF13">
    <property type="entry name" value="CELL DIVISION CYCLE PROTEIN 27 HOMOLOG"/>
    <property type="match status" value="1"/>
</dbReference>
<dbReference type="GO" id="GO:0016874">
    <property type="term" value="F:ligase activity"/>
    <property type="evidence" value="ECO:0007669"/>
    <property type="project" value="UniProtKB-KW"/>
</dbReference>
<evidence type="ECO:0000256" key="3">
    <source>
        <dbReference type="PROSITE-ProRule" id="PRU00339"/>
    </source>
</evidence>
<dbReference type="AlphaFoldDB" id="J4U5T1"/>
<evidence type="ECO:0000256" key="4">
    <source>
        <dbReference type="SAM" id="MobiDB-lite"/>
    </source>
</evidence>
<dbReference type="Pfam" id="PF00515">
    <property type="entry name" value="TPR_1"/>
    <property type="match status" value="1"/>
</dbReference>
<dbReference type="Pfam" id="PF13181">
    <property type="entry name" value="TPR_8"/>
    <property type="match status" value="1"/>
</dbReference>
<dbReference type="GO" id="GO:0031145">
    <property type="term" value="P:anaphase-promoting complex-dependent catabolic process"/>
    <property type="evidence" value="ECO:0007669"/>
    <property type="project" value="TreeGrafter"/>
</dbReference>
<evidence type="ECO:0000256" key="1">
    <source>
        <dbReference type="ARBA" id="ARBA00022803"/>
    </source>
</evidence>
<dbReference type="SMART" id="SM00028">
    <property type="entry name" value="TPR"/>
    <property type="match status" value="6"/>
</dbReference>
<dbReference type="VEuPathDB" id="FungiDB:A1Q1_06153"/>
<feature type="repeat" description="TPR" evidence="3">
    <location>
        <begin position="536"/>
        <end position="569"/>
    </location>
</feature>
<dbReference type="GO" id="GO:0016567">
    <property type="term" value="P:protein ubiquitination"/>
    <property type="evidence" value="ECO:0007669"/>
    <property type="project" value="TreeGrafter"/>
</dbReference>
<dbReference type="RefSeq" id="XP_014176837.1">
    <property type="nucleotide sequence ID" value="XM_014321362.1"/>
</dbReference>
<dbReference type="PROSITE" id="PS50293">
    <property type="entry name" value="TPR_REGION"/>
    <property type="match status" value="1"/>
</dbReference>